<keyword evidence="4" id="KW-0804">Transcription</keyword>
<comment type="similarity">
    <text evidence="1">Belongs to the LysR transcriptional regulatory family.</text>
</comment>
<dbReference type="InterPro" id="IPR005119">
    <property type="entry name" value="LysR_subst-bd"/>
</dbReference>
<reference evidence="6 7" key="1">
    <citation type="submission" date="2017-05" db="EMBL/GenBank/DDBJ databases">
        <authorList>
            <person name="Song R."/>
            <person name="Chenine A.L."/>
            <person name="Ruprecht R.M."/>
        </authorList>
    </citation>
    <scope>NUCLEOTIDE SEQUENCE [LARGE SCALE GENOMIC DNA]</scope>
    <source>
        <strain evidence="6 7">CECT 8898</strain>
    </source>
</reference>
<dbReference type="SUPFAM" id="SSF53850">
    <property type="entry name" value="Periplasmic binding protein-like II"/>
    <property type="match status" value="1"/>
</dbReference>
<dbReference type="InterPro" id="IPR058163">
    <property type="entry name" value="LysR-type_TF_proteobact-type"/>
</dbReference>
<dbReference type="Pfam" id="PF03466">
    <property type="entry name" value="LysR_substrate"/>
    <property type="match status" value="1"/>
</dbReference>
<evidence type="ECO:0000313" key="7">
    <source>
        <dbReference type="Proteomes" id="UP000207598"/>
    </source>
</evidence>
<keyword evidence="2" id="KW-0805">Transcription regulation</keyword>
<evidence type="ECO:0000256" key="4">
    <source>
        <dbReference type="ARBA" id="ARBA00023163"/>
    </source>
</evidence>
<dbReference type="SUPFAM" id="SSF46785">
    <property type="entry name" value="Winged helix' DNA-binding domain"/>
    <property type="match status" value="1"/>
</dbReference>
<dbReference type="Gene3D" id="1.10.10.10">
    <property type="entry name" value="Winged helix-like DNA-binding domain superfamily/Winged helix DNA-binding domain"/>
    <property type="match status" value="1"/>
</dbReference>
<dbReference type="EMBL" id="FXYF01000014">
    <property type="protein sequence ID" value="SMX48677.1"/>
    <property type="molecule type" value="Genomic_DNA"/>
</dbReference>
<dbReference type="InterPro" id="IPR036390">
    <property type="entry name" value="WH_DNA-bd_sf"/>
</dbReference>
<feature type="domain" description="HTH lysR-type" evidence="5">
    <location>
        <begin position="10"/>
        <end position="67"/>
    </location>
</feature>
<proteinExistence type="inferred from homology"/>
<dbReference type="PANTHER" id="PTHR30537:SF58">
    <property type="entry name" value="HTH-TYPE TRANSCRIPTIONAL REGULATOR PERR"/>
    <property type="match status" value="1"/>
</dbReference>
<dbReference type="Pfam" id="PF00126">
    <property type="entry name" value="HTH_1"/>
    <property type="match status" value="1"/>
</dbReference>
<dbReference type="PRINTS" id="PR00039">
    <property type="entry name" value="HTHLYSR"/>
</dbReference>
<dbReference type="PROSITE" id="PS50931">
    <property type="entry name" value="HTH_LYSR"/>
    <property type="match status" value="1"/>
</dbReference>
<evidence type="ECO:0000313" key="6">
    <source>
        <dbReference type="EMBL" id="SMX48677.1"/>
    </source>
</evidence>
<dbReference type="GO" id="GO:0006351">
    <property type="term" value="P:DNA-templated transcription"/>
    <property type="evidence" value="ECO:0007669"/>
    <property type="project" value="TreeGrafter"/>
</dbReference>
<dbReference type="InterPro" id="IPR000847">
    <property type="entry name" value="LysR_HTH_N"/>
</dbReference>
<protein>
    <submittedName>
        <fullName evidence="6">Glycine cleavage system transcriptional activator</fullName>
    </submittedName>
</protein>
<dbReference type="GO" id="GO:0003700">
    <property type="term" value="F:DNA-binding transcription factor activity"/>
    <property type="evidence" value="ECO:0007669"/>
    <property type="project" value="InterPro"/>
</dbReference>
<gene>
    <name evidence="6" type="primary">gcvA_8</name>
    <name evidence="6" type="ORF">MAA8898_04037</name>
</gene>
<evidence type="ECO:0000256" key="2">
    <source>
        <dbReference type="ARBA" id="ARBA00023015"/>
    </source>
</evidence>
<evidence type="ECO:0000256" key="3">
    <source>
        <dbReference type="ARBA" id="ARBA00023125"/>
    </source>
</evidence>
<dbReference type="InterPro" id="IPR036388">
    <property type="entry name" value="WH-like_DNA-bd_sf"/>
</dbReference>
<dbReference type="AlphaFoldDB" id="A0A238L106"/>
<organism evidence="6 7">
    <name type="scientific">Maliponia aquimaris</name>
    <dbReference type="NCBI Taxonomy" id="1673631"/>
    <lineage>
        <taxon>Bacteria</taxon>
        <taxon>Pseudomonadati</taxon>
        <taxon>Pseudomonadota</taxon>
        <taxon>Alphaproteobacteria</taxon>
        <taxon>Rhodobacterales</taxon>
        <taxon>Paracoccaceae</taxon>
        <taxon>Maliponia</taxon>
    </lineage>
</organism>
<dbReference type="Proteomes" id="UP000207598">
    <property type="component" value="Unassembled WGS sequence"/>
</dbReference>
<keyword evidence="7" id="KW-1185">Reference proteome</keyword>
<dbReference type="RefSeq" id="WP_094022801.1">
    <property type="nucleotide sequence ID" value="NZ_FXYF01000014.1"/>
</dbReference>
<dbReference type="PANTHER" id="PTHR30537">
    <property type="entry name" value="HTH-TYPE TRANSCRIPTIONAL REGULATOR"/>
    <property type="match status" value="1"/>
</dbReference>
<dbReference type="GO" id="GO:0043565">
    <property type="term" value="F:sequence-specific DNA binding"/>
    <property type="evidence" value="ECO:0007669"/>
    <property type="project" value="TreeGrafter"/>
</dbReference>
<keyword evidence="3" id="KW-0238">DNA-binding</keyword>
<dbReference type="Gene3D" id="3.40.190.290">
    <property type="match status" value="1"/>
</dbReference>
<evidence type="ECO:0000256" key="1">
    <source>
        <dbReference type="ARBA" id="ARBA00009437"/>
    </source>
</evidence>
<sequence length="303" mass="32387">MTEVDWHRLPPLTTLRAFEATARLGGYSAAARSLNVTTAAIAQQVRKLEAELGLALVRREGRGLAMTRAGQGLGAALGTAFAQIVKGIDDVTAQEAARGVRVSTTVRFVDAVIMPDLGDFWARHPGVQVSFSPDGNDAAIDLDAYDIVVRGGAPGQRWEGAEATPLLRTPFILCAAPGLLGDGPPDLSDLPWIRDVSIGGGVWEAVVRRAGCDPARLRVVDPGGAKFELEAALLGYGLHLSPEITVRRPLQDGRLVRVDLPFDWLAVYYALSRKGPLSDPVRLFRDWLVTLCAPLSSGPPDAI</sequence>
<accession>A0A238L106</accession>
<dbReference type="OrthoDB" id="9798121at2"/>
<evidence type="ECO:0000259" key="5">
    <source>
        <dbReference type="PROSITE" id="PS50931"/>
    </source>
</evidence>
<name>A0A238L106_9RHOB</name>